<dbReference type="AlphaFoldDB" id="A0A9W6NMH7"/>
<comment type="caution">
    <text evidence="3">The sequence shown here is derived from an EMBL/GenBank/DDBJ whole genome shotgun (WGS) entry which is preliminary data.</text>
</comment>
<dbReference type="InterPro" id="IPR002934">
    <property type="entry name" value="Polymerase_NTP_transf_dom"/>
</dbReference>
<dbReference type="InterPro" id="IPR043519">
    <property type="entry name" value="NT_sf"/>
</dbReference>
<dbReference type="Proteomes" id="UP001143480">
    <property type="component" value="Unassembled WGS sequence"/>
</dbReference>
<accession>A0A9W6NMH7</accession>
<feature type="region of interest" description="Disordered" evidence="1">
    <location>
        <begin position="1"/>
        <end position="23"/>
    </location>
</feature>
<evidence type="ECO:0000256" key="1">
    <source>
        <dbReference type="SAM" id="MobiDB-lite"/>
    </source>
</evidence>
<gene>
    <name evidence="3" type="ORF">GCM10017581_039580</name>
</gene>
<reference evidence="3" key="1">
    <citation type="journal article" date="2014" name="Int. J. Syst. Evol. Microbiol.">
        <title>Complete genome sequence of Corynebacterium casei LMG S-19264T (=DSM 44701T), isolated from a smear-ripened cheese.</title>
        <authorList>
            <consortium name="US DOE Joint Genome Institute (JGI-PGF)"/>
            <person name="Walter F."/>
            <person name="Albersmeier A."/>
            <person name="Kalinowski J."/>
            <person name="Ruckert C."/>
        </authorList>
    </citation>
    <scope>NUCLEOTIDE SEQUENCE</scope>
    <source>
        <strain evidence="3">VKM Ac-1321</strain>
    </source>
</reference>
<name>A0A9W6NMH7_9ACTN</name>
<evidence type="ECO:0000313" key="4">
    <source>
        <dbReference type="Proteomes" id="UP001143480"/>
    </source>
</evidence>
<dbReference type="EMBL" id="BSFP01000022">
    <property type="protein sequence ID" value="GLL02216.1"/>
    <property type="molecule type" value="Genomic_DNA"/>
</dbReference>
<organism evidence="3 4">
    <name type="scientific">Dactylosporangium matsuzakiense</name>
    <dbReference type="NCBI Taxonomy" id="53360"/>
    <lineage>
        <taxon>Bacteria</taxon>
        <taxon>Bacillati</taxon>
        <taxon>Actinomycetota</taxon>
        <taxon>Actinomycetes</taxon>
        <taxon>Micromonosporales</taxon>
        <taxon>Micromonosporaceae</taxon>
        <taxon>Dactylosporangium</taxon>
    </lineage>
</organism>
<evidence type="ECO:0000259" key="2">
    <source>
        <dbReference type="Pfam" id="PF01909"/>
    </source>
</evidence>
<reference evidence="3" key="2">
    <citation type="submission" date="2023-01" db="EMBL/GenBank/DDBJ databases">
        <authorList>
            <person name="Sun Q."/>
            <person name="Evtushenko L."/>
        </authorList>
    </citation>
    <scope>NUCLEOTIDE SEQUENCE</scope>
    <source>
        <strain evidence="3">VKM Ac-1321</strain>
    </source>
</reference>
<dbReference type="Pfam" id="PF01909">
    <property type="entry name" value="NTP_transf_2"/>
    <property type="match status" value="1"/>
</dbReference>
<dbReference type="GO" id="GO:0016779">
    <property type="term" value="F:nucleotidyltransferase activity"/>
    <property type="evidence" value="ECO:0007669"/>
    <property type="project" value="InterPro"/>
</dbReference>
<dbReference type="CDD" id="cd05403">
    <property type="entry name" value="NT_KNTase_like"/>
    <property type="match status" value="1"/>
</dbReference>
<evidence type="ECO:0000313" key="3">
    <source>
        <dbReference type="EMBL" id="GLL02216.1"/>
    </source>
</evidence>
<keyword evidence="4" id="KW-1185">Reference proteome</keyword>
<dbReference type="SUPFAM" id="SSF81301">
    <property type="entry name" value="Nucleotidyltransferase"/>
    <property type="match status" value="1"/>
</dbReference>
<feature type="domain" description="Polymerase nucleotidyl transferase" evidence="2">
    <location>
        <begin position="40"/>
        <end position="71"/>
    </location>
</feature>
<sequence length="253" mass="27316">MPMRIGRRAAQLSGSPGGPGHYHGPVDVLDEVLHRAGADPDVLGVILTGSHARGLATAHSDVDVTVVVAEQEVPWRHVTRSAVLDEVVCTAAALADTSVRWQRYGYRGAKVLLDRLDGGIAALVQRQATPSPEEAAATGRAALDAYLNQLYRAAKNHRTGAVAAAGLDLAESVPWLLETVFALHGRLRPYNAYLQWELDTYPLPAPWAQTLRPERVGRVRHVTAVEALAVQRGHADVLAGWGEDLDLIRRYAG</sequence>
<dbReference type="Gene3D" id="3.30.460.10">
    <property type="entry name" value="Beta Polymerase, domain 2"/>
    <property type="match status" value="1"/>
</dbReference>
<protein>
    <recommendedName>
        <fullName evidence="2">Polymerase nucleotidyl transferase domain-containing protein</fullName>
    </recommendedName>
</protein>
<proteinExistence type="predicted"/>